<gene>
    <name evidence="1" type="ORF">CPter91_3606</name>
</gene>
<reference evidence="1 2" key="1">
    <citation type="submission" date="2015-11" db="EMBL/GenBank/DDBJ databases">
        <title>Exploring the genomic traits of fungus-feeding bacterial genus Collimonas.</title>
        <authorList>
            <person name="Song C."/>
            <person name="Schmidt R."/>
            <person name="de Jager V."/>
            <person name="Krzyzanowska D."/>
            <person name="Jongedijk E."/>
            <person name="Cankar K."/>
            <person name="Beekwilder J."/>
            <person name="van Veen A."/>
            <person name="de Boer W."/>
            <person name="van Veen J.A."/>
            <person name="Garbeva P."/>
        </authorList>
    </citation>
    <scope>NUCLEOTIDE SEQUENCE [LARGE SCALE GENOMIC DNA]</scope>
    <source>
        <strain evidence="1 2">Ter91</strain>
    </source>
</reference>
<dbReference type="EMBL" id="CP013234">
    <property type="protein sequence ID" value="AMP05927.1"/>
    <property type="molecule type" value="Genomic_DNA"/>
</dbReference>
<sequence>MAWVCGRQAEFRRGAAKRASREALAFSTTMLDMLPFSLPDN</sequence>
<dbReference type="AlphaFoldDB" id="A0A127Q7B5"/>
<evidence type="ECO:0000313" key="2">
    <source>
        <dbReference type="Proteomes" id="UP000074561"/>
    </source>
</evidence>
<dbReference type="KEGG" id="cpra:CPter91_3606"/>
<dbReference type="Proteomes" id="UP000074561">
    <property type="component" value="Chromosome"/>
</dbReference>
<accession>A0A127Q7B5</accession>
<evidence type="ECO:0000313" key="1">
    <source>
        <dbReference type="EMBL" id="AMP05927.1"/>
    </source>
</evidence>
<name>A0A127Q7B5_9BURK</name>
<organism evidence="1 2">
    <name type="scientific">Collimonas pratensis</name>
    <dbReference type="NCBI Taxonomy" id="279113"/>
    <lineage>
        <taxon>Bacteria</taxon>
        <taxon>Pseudomonadati</taxon>
        <taxon>Pseudomonadota</taxon>
        <taxon>Betaproteobacteria</taxon>
        <taxon>Burkholderiales</taxon>
        <taxon>Oxalobacteraceae</taxon>
        <taxon>Collimonas</taxon>
    </lineage>
</organism>
<proteinExistence type="predicted"/>
<protein>
    <submittedName>
        <fullName evidence="1">Uncharacterized protein</fullName>
    </submittedName>
</protein>
<dbReference type="PATRIC" id="fig|279113.9.peg.3576"/>
<dbReference type="STRING" id="279113.CPter91_3606"/>